<organism evidence="14 15">
    <name type="scientific">Xylaria grammica</name>
    <dbReference type="NCBI Taxonomy" id="363999"/>
    <lineage>
        <taxon>Eukaryota</taxon>
        <taxon>Fungi</taxon>
        <taxon>Dikarya</taxon>
        <taxon>Ascomycota</taxon>
        <taxon>Pezizomycotina</taxon>
        <taxon>Sordariomycetes</taxon>
        <taxon>Xylariomycetidae</taxon>
        <taxon>Xylariales</taxon>
        <taxon>Xylariaceae</taxon>
        <taxon>Xylaria</taxon>
    </lineage>
</organism>
<evidence type="ECO:0000256" key="6">
    <source>
        <dbReference type="ARBA" id="ARBA00022695"/>
    </source>
</evidence>
<dbReference type="GO" id="GO:0003899">
    <property type="term" value="F:DNA-directed RNA polymerase activity"/>
    <property type="evidence" value="ECO:0007669"/>
    <property type="project" value="UniProtKB-EC"/>
</dbReference>
<dbReference type="FunFam" id="1.10.150.20:FF:000041">
    <property type="entry name" value="DNA-directed RNA polymerase"/>
    <property type="match status" value="1"/>
</dbReference>
<dbReference type="InterPro" id="IPR024075">
    <property type="entry name" value="DNA-dir_RNA_pol_helix_hairp_sf"/>
</dbReference>
<keyword evidence="5 11" id="KW-0808">Transferase</keyword>
<dbReference type="Pfam" id="PF00940">
    <property type="entry name" value="RNA_pol"/>
    <property type="match status" value="1"/>
</dbReference>
<comment type="caution">
    <text evidence="14">The sequence shown here is derived from an EMBL/GenBank/DDBJ whole genome shotgun (WGS) entry which is preliminary data.</text>
</comment>
<dbReference type="InterPro" id="IPR002092">
    <property type="entry name" value="DNA-dir_Rpol_phage-type"/>
</dbReference>
<keyword evidence="9 11" id="KW-0804">Transcription</keyword>
<comment type="subcellular location">
    <subcellularLocation>
        <location evidence="2">Mitochondrion</location>
    </subcellularLocation>
</comment>
<feature type="domain" description="DNA-directed RNA polymerase N-terminal" evidence="13">
    <location>
        <begin position="361"/>
        <end position="700"/>
    </location>
</feature>
<sequence>MLLRHRPALGSLSLPYVNTLRRPHLPSRHTSVHSADTSTPGRRLLVTRSKLAPWRRKTTPTPLSSAAAHRPLATAVDDSIRHDHVSFAEHLHPHRIPNSYAQSSSLPLYHLRAFDPTTTLHVRVQDEVFPRARLTQTGIPGGIDEMISVFDACLDVNKLERAALVLERFGMQEGLPYTDLIELHNQYLRAGIDRAFDQPESRWAQSLHQWFEIQIRGKGIPHTSETIACMLKISLLSTKGPQLDRLVTRYLDMLSEEDKWSVFEAGVLNQQDLGTITSIYQPTSDFVMEELEPITNDSQIEGTSSIVSPPEMAKRKASPVPDVLPVPQKGLGLKTLRGVLSFFEEIEGQDLSKLSIHDRREIQARLEKDCVDAAIQRWRTEHQSLAKLGRNTSLAKPALNSQLYDWQRTLERSLEKEFALFEESETREKKTAEDLERCLYAPFMRQSTPARLAAVTIMGVLNCITHHGADKGVSLATLLTNLSKVIEDDVLYQKRQRRMAERKASFRLARSQATTSSKKPVESGASQPNDESTPTQKEPNIAEAQKEPNIIEAPTYDTASWPALIKAKVGAQLLSALLDSAKVKVVREHPETGALVSQMQPALARTTVHRKGRKIGLVMPNRVLVELMKQEPRGDYLARHLPMLVEPRPWTKFDRGGFLEYPSQLVRLKNGMRDQKIYTEAAIERGDLDQVSKGLDVLGRTAWQVNKPVFDVMLEAWNTGEAIANIPPLNPQIHVPEEPDASEDPTVRREWLHRVKLAENEKSGLHSERCFINFQLDIARAFRDQNFYFPHNMDFRGRAYPIPAYLNHMGADHVRGLLRFANGKELGENGLRWLKVQLANVFGFDKASLEDREAFAMDHIEDISDSVANPLTGQRWWLKAEDPWQCLAACFELKAALDSPEPTKYVSHLPVHQDGTCNGLQHYAALGGDTWGAQQVNLLPGDRPADVYSAVADLVKAGIKEDIASGSFLAKAVDGKITRKVVKQTVMTNVYGVTFIGAKAQVLKQLDAAYPNIEAETEVPPVVLASYIATRIFKALSTMFRGAHDIQYWLGECAGRVCRALTPEQLDRIAAETSKTPQTGKKSRSGIKKPRTSVAMEELLSQFRSTIVWTTPLRMPIVQPYRKTSSRVIPTCLQDLTLQVPERSDPVNRRKQLQAFPPNFIHSLDASHMLLSALECDELGLTFAAVHDSFWTHAADVDVMNRVLRDAFVRIHSEDVIGRLATEFEARYNGSLYLAKVARNTEAEREISVYRSGHRQSMQEELLQERERQRLLASKDPEEVQKGMDMKTPASIYEKFSSSEPLPPNEELDEVALGNITSSNSELEEATSEEDLDHVKELLSVTHFEATFKNMSAPKPKSKIDYSNQISIWLPLTFPPIPTKGDFDVEQLKSSKYFFS</sequence>
<keyword evidence="4 11" id="KW-0240">DNA-directed RNA polymerase</keyword>
<dbReference type="Gene3D" id="1.10.287.260">
    <property type="match status" value="1"/>
</dbReference>
<accession>A0A439CQ90</accession>
<dbReference type="GO" id="GO:0006390">
    <property type="term" value="P:mitochondrial transcription"/>
    <property type="evidence" value="ECO:0007669"/>
    <property type="project" value="TreeGrafter"/>
</dbReference>
<evidence type="ECO:0000256" key="1">
    <source>
        <dbReference type="ARBA" id="ARBA00004026"/>
    </source>
</evidence>
<dbReference type="Gene3D" id="1.10.287.280">
    <property type="match status" value="1"/>
</dbReference>
<evidence type="ECO:0000256" key="12">
    <source>
        <dbReference type="SAM" id="MobiDB-lite"/>
    </source>
</evidence>
<dbReference type="EC" id="2.7.7.6" evidence="11"/>
<dbReference type="Gene3D" id="1.10.150.20">
    <property type="entry name" value="5' to 3' exonuclease, C-terminal subdomain"/>
    <property type="match status" value="1"/>
</dbReference>
<evidence type="ECO:0000256" key="7">
    <source>
        <dbReference type="ARBA" id="ARBA00022946"/>
    </source>
</evidence>
<dbReference type="STRING" id="363999.A0A439CQ90"/>
<evidence type="ECO:0000256" key="11">
    <source>
        <dbReference type="RuleBase" id="RU003805"/>
    </source>
</evidence>
<name>A0A439CQ90_9PEZI</name>
<dbReference type="EMBL" id="RYZI01000587">
    <property type="protein sequence ID" value="RWA04334.1"/>
    <property type="molecule type" value="Genomic_DNA"/>
</dbReference>
<evidence type="ECO:0000256" key="8">
    <source>
        <dbReference type="ARBA" id="ARBA00023128"/>
    </source>
</evidence>
<reference evidence="14 15" key="1">
    <citation type="submission" date="2018-12" db="EMBL/GenBank/DDBJ databases">
        <title>Draft genome sequence of Xylaria grammica IHI A82.</title>
        <authorList>
            <person name="Buettner E."/>
            <person name="Kellner H."/>
        </authorList>
    </citation>
    <scope>NUCLEOTIDE SEQUENCE [LARGE SCALE GENOMIC DNA]</scope>
    <source>
        <strain evidence="14 15">IHI A82</strain>
    </source>
</reference>
<dbReference type="FunFam" id="1.10.287.280:FF:000001">
    <property type="entry name" value="DNA-directed RNA polymerase"/>
    <property type="match status" value="1"/>
</dbReference>
<evidence type="ECO:0000256" key="4">
    <source>
        <dbReference type="ARBA" id="ARBA00022478"/>
    </source>
</evidence>
<dbReference type="InterPro" id="IPR046950">
    <property type="entry name" value="DNA-dir_Rpol_C_phage-type"/>
</dbReference>
<evidence type="ECO:0000256" key="10">
    <source>
        <dbReference type="ARBA" id="ARBA00048552"/>
    </source>
</evidence>
<keyword evidence="6 11" id="KW-0548">Nucleotidyltransferase</keyword>
<comment type="function">
    <text evidence="1 11">DNA-dependent RNA polymerase catalyzes the transcription of DNA into RNA using the four ribonucleoside triphosphates as substrates.</text>
</comment>
<dbReference type="PROSITE" id="PS00489">
    <property type="entry name" value="RNA_POL_PHAGE_2"/>
    <property type="match status" value="1"/>
</dbReference>
<dbReference type="PROSITE" id="PS00900">
    <property type="entry name" value="RNA_POL_PHAGE_1"/>
    <property type="match status" value="1"/>
</dbReference>
<proteinExistence type="inferred from homology"/>
<protein>
    <recommendedName>
        <fullName evidence="11">DNA-directed RNA polymerase</fullName>
        <ecNumber evidence="11">2.7.7.6</ecNumber>
    </recommendedName>
</protein>
<keyword evidence="8" id="KW-0496">Mitochondrion</keyword>
<dbReference type="SMART" id="SM01311">
    <property type="entry name" value="RPOL_N"/>
    <property type="match status" value="1"/>
</dbReference>
<dbReference type="Gene3D" id="1.10.1320.10">
    <property type="entry name" value="DNA-directed RNA polymerase, N-terminal domain"/>
    <property type="match status" value="1"/>
</dbReference>
<feature type="region of interest" description="Disordered" evidence="12">
    <location>
        <begin position="503"/>
        <end position="549"/>
    </location>
</feature>
<keyword evidence="7" id="KW-0809">Transit peptide</keyword>
<keyword evidence="15" id="KW-1185">Reference proteome</keyword>
<feature type="compositionally biased region" description="Polar residues" evidence="12">
    <location>
        <begin position="511"/>
        <end position="538"/>
    </location>
</feature>
<evidence type="ECO:0000256" key="9">
    <source>
        <dbReference type="ARBA" id="ARBA00023163"/>
    </source>
</evidence>
<evidence type="ECO:0000256" key="3">
    <source>
        <dbReference type="ARBA" id="ARBA00009493"/>
    </source>
</evidence>
<dbReference type="GO" id="GO:0034245">
    <property type="term" value="C:mitochondrial DNA-directed RNA polymerase complex"/>
    <property type="evidence" value="ECO:0007669"/>
    <property type="project" value="TreeGrafter"/>
</dbReference>
<comment type="similarity">
    <text evidence="3 11">Belongs to the phage and mitochondrial RNA polymerase family.</text>
</comment>
<dbReference type="PANTHER" id="PTHR10102:SF0">
    <property type="entry name" value="DNA-DIRECTED RNA POLYMERASE, MITOCHONDRIAL"/>
    <property type="match status" value="1"/>
</dbReference>
<evidence type="ECO:0000313" key="15">
    <source>
        <dbReference type="Proteomes" id="UP000286045"/>
    </source>
</evidence>
<comment type="catalytic activity">
    <reaction evidence="10 11">
        <text>RNA(n) + a ribonucleoside 5'-triphosphate = RNA(n+1) + diphosphate</text>
        <dbReference type="Rhea" id="RHEA:21248"/>
        <dbReference type="Rhea" id="RHEA-COMP:14527"/>
        <dbReference type="Rhea" id="RHEA-COMP:17342"/>
        <dbReference type="ChEBI" id="CHEBI:33019"/>
        <dbReference type="ChEBI" id="CHEBI:61557"/>
        <dbReference type="ChEBI" id="CHEBI:140395"/>
        <dbReference type="EC" id="2.7.7.6"/>
    </reaction>
</comment>
<dbReference type="InterPro" id="IPR029262">
    <property type="entry name" value="RPOL_N"/>
</dbReference>
<dbReference type="InterPro" id="IPR037159">
    <property type="entry name" value="RNA_POL_N_sf"/>
</dbReference>
<evidence type="ECO:0000256" key="2">
    <source>
        <dbReference type="ARBA" id="ARBA00004173"/>
    </source>
</evidence>
<dbReference type="Proteomes" id="UP000286045">
    <property type="component" value="Unassembled WGS sequence"/>
</dbReference>
<evidence type="ECO:0000256" key="5">
    <source>
        <dbReference type="ARBA" id="ARBA00022679"/>
    </source>
</evidence>
<evidence type="ECO:0000313" key="14">
    <source>
        <dbReference type="EMBL" id="RWA04334.1"/>
    </source>
</evidence>
<dbReference type="SUPFAM" id="SSF56672">
    <property type="entry name" value="DNA/RNA polymerases"/>
    <property type="match status" value="1"/>
</dbReference>
<dbReference type="PANTHER" id="PTHR10102">
    <property type="entry name" value="DNA-DIRECTED RNA POLYMERASE, MITOCHONDRIAL"/>
    <property type="match status" value="1"/>
</dbReference>
<evidence type="ECO:0000259" key="13">
    <source>
        <dbReference type="SMART" id="SM01311"/>
    </source>
</evidence>
<dbReference type="GO" id="GO:0001018">
    <property type="term" value="F:mitochondrial promoter sequence-specific DNA binding"/>
    <property type="evidence" value="ECO:0007669"/>
    <property type="project" value="TreeGrafter"/>
</dbReference>
<gene>
    <name evidence="14" type="ORF">EKO27_g10768</name>
</gene>
<dbReference type="InterPro" id="IPR043502">
    <property type="entry name" value="DNA/RNA_pol_sf"/>
</dbReference>
<dbReference type="Pfam" id="PF14700">
    <property type="entry name" value="RPOL_N"/>
    <property type="match status" value="1"/>
</dbReference>